<dbReference type="Proteomes" id="UP000265768">
    <property type="component" value="Unassembled WGS sequence"/>
</dbReference>
<dbReference type="AlphaFoldDB" id="A0A3A4B2D9"/>
<dbReference type="SUPFAM" id="SSF159275">
    <property type="entry name" value="PA1994-like"/>
    <property type="match status" value="1"/>
</dbReference>
<dbReference type="EMBL" id="QZEY01000005">
    <property type="protein sequence ID" value="RJL32263.1"/>
    <property type="molecule type" value="Genomic_DNA"/>
</dbReference>
<sequence>MKRTHTVTWLKDAGAEYAEVRLDARRLTASGLAVGADPEPYRLDYELTTIDGYVTDRLLVRASGSGWLRTLDLCRDPDGSWSCTAHASGTLDGPPPGGDVTTLTGALDCDLGLSPLTNTMPVLRHELLTSKRSIGFTMAWVAVPHLAVVPATQRYAHLDTNLIRFTQDDFTADIVFGPDALVADYPGIARRA</sequence>
<accession>A0A3A4B2D9</accession>
<gene>
    <name evidence="1" type="ORF">D5H75_16630</name>
</gene>
<evidence type="ECO:0000313" key="1">
    <source>
        <dbReference type="EMBL" id="RJL32263.1"/>
    </source>
</evidence>
<keyword evidence="2" id="KW-1185">Reference proteome</keyword>
<evidence type="ECO:0000313" key="2">
    <source>
        <dbReference type="Proteomes" id="UP000265768"/>
    </source>
</evidence>
<evidence type="ECO:0008006" key="3">
    <source>
        <dbReference type="Google" id="ProtNLM"/>
    </source>
</evidence>
<proteinExistence type="predicted"/>
<comment type="caution">
    <text evidence="1">The sequence shown here is derived from an EMBL/GenBank/DDBJ whole genome shotgun (WGS) entry which is preliminary data.</text>
</comment>
<dbReference type="RefSeq" id="WP_119927582.1">
    <property type="nucleotide sequence ID" value="NZ_QZEY01000005.1"/>
</dbReference>
<name>A0A3A4B2D9_9ACTN</name>
<dbReference type="OrthoDB" id="7347529at2"/>
<dbReference type="InterPro" id="IPR009467">
    <property type="entry name" value="Glycolipid-bd_prot_put"/>
</dbReference>
<protein>
    <recommendedName>
        <fullName evidence="3">Glycolipid-binding domain-containing protein</fullName>
    </recommendedName>
</protein>
<organism evidence="1 2">
    <name type="scientific">Bailinhaonella thermotolerans</name>
    <dbReference type="NCBI Taxonomy" id="1070861"/>
    <lineage>
        <taxon>Bacteria</taxon>
        <taxon>Bacillati</taxon>
        <taxon>Actinomycetota</taxon>
        <taxon>Actinomycetes</taxon>
        <taxon>Streptosporangiales</taxon>
        <taxon>Streptosporangiaceae</taxon>
        <taxon>Bailinhaonella</taxon>
    </lineage>
</organism>
<reference evidence="1 2" key="1">
    <citation type="submission" date="2018-09" db="EMBL/GenBank/DDBJ databases">
        <title>YIM 75507 draft genome.</title>
        <authorList>
            <person name="Tang S."/>
            <person name="Feng Y."/>
        </authorList>
    </citation>
    <scope>NUCLEOTIDE SEQUENCE [LARGE SCALE GENOMIC DNA]</scope>
    <source>
        <strain evidence="1 2">YIM 75507</strain>
    </source>
</reference>
<dbReference type="Pfam" id="PF06475">
    <property type="entry name" value="Glycolipid_bind"/>
    <property type="match status" value="1"/>
</dbReference>